<dbReference type="Gene3D" id="1.10.1040.50">
    <property type="match status" value="1"/>
</dbReference>
<comment type="catalytic activity">
    <reaction evidence="33">
        <text>1'-[1,2-di-(9Z,12Z-octadecadienoyl)-sn-glycero-3-phospho]-3'-[1-(9Z,12Z-octadecadienoyl)-sn-glycero-3-phospho]-glycerol + hexadecanoyl-CoA = 1'-[1,2-di-(9Z,12Z-octadecadienoyl)-sn-glycero-3-phospho]-3'-[1-(9Z,12Z-octadecadienoyl)-2-hexadecanoyl-sn-glycero-3-phospho]-glycerol + CoA</text>
        <dbReference type="Rhea" id="RHEA:43680"/>
        <dbReference type="ChEBI" id="CHEBI:57287"/>
        <dbReference type="ChEBI" id="CHEBI:57379"/>
        <dbReference type="ChEBI" id="CHEBI:83580"/>
        <dbReference type="ChEBI" id="CHEBI:83583"/>
    </reaction>
    <physiologicalReaction direction="left-to-right" evidence="33">
        <dbReference type="Rhea" id="RHEA:43681"/>
    </physiologicalReaction>
</comment>
<dbReference type="InterPro" id="IPR050136">
    <property type="entry name" value="FA_oxidation_alpha_subunit"/>
</dbReference>
<evidence type="ECO:0000256" key="25">
    <source>
        <dbReference type="ARBA" id="ARBA00050446"/>
    </source>
</evidence>
<gene>
    <name evidence="43" type="ORF">GSLYS_00017777001</name>
</gene>
<evidence type="ECO:0000256" key="22">
    <source>
        <dbReference type="ARBA" id="ARBA00047613"/>
    </source>
</evidence>
<keyword evidence="15" id="KW-0520">NAD</keyword>
<dbReference type="InterPro" id="IPR008927">
    <property type="entry name" value="6-PGluconate_DH-like_C_sf"/>
</dbReference>
<keyword evidence="16" id="KW-0443">Lipid metabolism</keyword>
<keyword evidence="11" id="KW-0276">Fatty acid metabolism</keyword>
<dbReference type="Gene3D" id="3.90.226.10">
    <property type="entry name" value="2-enoyl-CoA Hydratase, Chain A, domain 1"/>
    <property type="match status" value="1"/>
</dbReference>
<evidence type="ECO:0000256" key="4">
    <source>
        <dbReference type="ARBA" id="ARBA00007005"/>
    </source>
</evidence>
<comment type="catalytic activity">
    <reaction evidence="27">
        <text>(3S)-hydroxyoctanoyl-CoA = (2E)-octenoyl-CoA + H2O</text>
        <dbReference type="Rhea" id="RHEA:31199"/>
        <dbReference type="ChEBI" id="CHEBI:15377"/>
        <dbReference type="ChEBI" id="CHEBI:62242"/>
        <dbReference type="ChEBI" id="CHEBI:62617"/>
    </reaction>
    <physiologicalReaction direction="right-to-left" evidence="27">
        <dbReference type="Rhea" id="RHEA:31201"/>
    </physiologicalReaction>
</comment>
<dbReference type="InterPro" id="IPR012803">
    <property type="entry name" value="Fa_ox_alpha_mit"/>
</dbReference>
<evidence type="ECO:0000259" key="42">
    <source>
        <dbReference type="Pfam" id="PF02737"/>
    </source>
</evidence>
<comment type="catalytic activity">
    <reaction evidence="24">
        <text>1'-[1,2-di-(9Z,12Z-octadecadienoyl)-sn-glycero-3-phospho]-3'-[1-(9Z,12Z-octadecadienoyl)-sn-glycero-3-phospho]-glycerol + (9Z,12Z)-octadecadienoyl-CoA = 1',3'-bis-[1,2-di-(9Z,12Z-octadecadienoyl)-sn-glycero-3-phospho]-glycerol + CoA</text>
        <dbReference type="Rhea" id="RHEA:43672"/>
        <dbReference type="ChEBI" id="CHEBI:57287"/>
        <dbReference type="ChEBI" id="CHEBI:57383"/>
        <dbReference type="ChEBI" id="CHEBI:83580"/>
        <dbReference type="ChEBI" id="CHEBI:83581"/>
    </reaction>
    <physiologicalReaction direction="left-to-right" evidence="24">
        <dbReference type="Rhea" id="RHEA:43673"/>
    </physiologicalReaction>
</comment>
<dbReference type="PANTHER" id="PTHR43612:SF3">
    <property type="entry name" value="TRIFUNCTIONAL ENZYME SUBUNIT ALPHA, MITOCHONDRIAL"/>
    <property type="match status" value="1"/>
</dbReference>
<evidence type="ECO:0000256" key="11">
    <source>
        <dbReference type="ARBA" id="ARBA00022832"/>
    </source>
</evidence>
<dbReference type="InterPro" id="IPR036291">
    <property type="entry name" value="NAD(P)-bd_dom_sf"/>
</dbReference>
<evidence type="ECO:0000256" key="3">
    <source>
        <dbReference type="ARBA" id="ARBA00005005"/>
    </source>
</evidence>
<evidence type="ECO:0000256" key="20">
    <source>
        <dbReference type="ARBA" id="ARBA00023268"/>
    </source>
</evidence>
<evidence type="ECO:0000256" key="9">
    <source>
        <dbReference type="ARBA" id="ARBA00022679"/>
    </source>
</evidence>
<evidence type="ECO:0000256" key="23">
    <source>
        <dbReference type="ARBA" id="ARBA00048361"/>
    </source>
</evidence>
<keyword evidence="18" id="KW-0472">Membrane</keyword>
<evidence type="ECO:0000256" key="5">
    <source>
        <dbReference type="ARBA" id="ARBA00008750"/>
    </source>
</evidence>
<proteinExistence type="inferred from homology"/>
<organism evidence="43 44">
    <name type="scientific">Lymnaea stagnalis</name>
    <name type="common">Great pond snail</name>
    <name type="synonym">Helix stagnalis</name>
    <dbReference type="NCBI Taxonomy" id="6523"/>
    <lineage>
        <taxon>Eukaryota</taxon>
        <taxon>Metazoa</taxon>
        <taxon>Spiralia</taxon>
        <taxon>Lophotrochozoa</taxon>
        <taxon>Mollusca</taxon>
        <taxon>Gastropoda</taxon>
        <taxon>Heterobranchia</taxon>
        <taxon>Euthyneura</taxon>
        <taxon>Panpulmonata</taxon>
        <taxon>Hygrophila</taxon>
        <taxon>Lymnaeoidea</taxon>
        <taxon>Lymnaeidae</taxon>
        <taxon>Lymnaea</taxon>
    </lineage>
</organism>
<dbReference type="Proteomes" id="UP001497497">
    <property type="component" value="Unassembled WGS sequence"/>
</dbReference>
<comment type="catalytic activity">
    <reaction evidence="23">
        <text>(3S)-hydroxydecanoyl-CoA + NAD(+) = 3-oxodecanoyl-CoA + NADH + H(+)</text>
        <dbReference type="Rhea" id="RHEA:31187"/>
        <dbReference type="ChEBI" id="CHEBI:15378"/>
        <dbReference type="ChEBI" id="CHEBI:57540"/>
        <dbReference type="ChEBI" id="CHEBI:57945"/>
        <dbReference type="ChEBI" id="CHEBI:62548"/>
        <dbReference type="ChEBI" id="CHEBI:62616"/>
    </reaction>
    <physiologicalReaction direction="left-to-right" evidence="23">
        <dbReference type="Rhea" id="RHEA:31188"/>
    </physiologicalReaction>
</comment>
<keyword evidence="20" id="KW-0511">Multifunctional enzyme</keyword>
<evidence type="ECO:0000256" key="18">
    <source>
        <dbReference type="ARBA" id="ARBA00023136"/>
    </source>
</evidence>
<evidence type="ECO:0000256" key="38">
    <source>
        <dbReference type="ARBA" id="ARBA00083277"/>
    </source>
</evidence>
<feature type="domain" description="3-hydroxyacyl-CoA dehydrogenase NAD binding" evidence="42">
    <location>
        <begin position="362"/>
        <end position="540"/>
    </location>
</feature>
<comment type="catalytic activity">
    <reaction evidence="22">
        <text>(3S)-hydroxyhexadecanoyl-CoA + NAD(+) = 3-oxohexadecanoyl-CoA + NADH + H(+)</text>
        <dbReference type="Rhea" id="RHEA:31159"/>
        <dbReference type="ChEBI" id="CHEBI:15378"/>
        <dbReference type="ChEBI" id="CHEBI:57349"/>
        <dbReference type="ChEBI" id="CHEBI:57540"/>
        <dbReference type="ChEBI" id="CHEBI:57945"/>
        <dbReference type="ChEBI" id="CHEBI:62613"/>
    </reaction>
    <physiologicalReaction direction="left-to-right" evidence="22">
        <dbReference type="Rhea" id="RHEA:31160"/>
    </physiologicalReaction>
</comment>
<evidence type="ECO:0000256" key="16">
    <source>
        <dbReference type="ARBA" id="ARBA00023098"/>
    </source>
</evidence>
<evidence type="ECO:0000256" key="33">
    <source>
        <dbReference type="ARBA" id="ARBA00052989"/>
    </source>
</evidence>
<comment type="catalytic activity">
    <reaction evidence="30">
        <text>(3S)-hydroxytetradecanoyl-CoA + NAD(+) = 3-oxotetradecanoyl-CoA + NADH + H(+)</text>
        <dbReference type="Rhea" id="RHEA:31167"/>
        <dbReference type="ChEBI" id="CHEBI:15378"/>
        <dbReference type="ChEBI" id="CHEBI:57540"/>
        <dbReference type="ChEBI" id="CHEBI:57945"/>
        <dbReference type="ChEBI" id="CHEBI:62543"/>
        <dbReference type="ChEBI" id="CHEBI:62614"/>
    </reaction>
    <physiologicalReaction direction="left-to-right" evidence="30">
        <dbReference type="Rhea" id="RHEA:31168"/>
    </physiologicalReaction>
</comment>
<keyword evidence="12" id="KW-0809">Transit peptide</keyword>
<dbReference type="FunFam" id="1.10.1040.50:FF:000002">
    <property type="entry name" value="Trifunctional enzyme subunit alpha, mitochondrial"/>
    <property type="match status" value="1"/>
</dbReference>
<dbReference type="InterPro" id="IPR006108">
    <property type="entry name" value="3HC_DH_C"/>
</dbReference>
<dbReference type="GO" id="GO:0005743">
    <property type="term" value="C:mitochondrial inner membrane"/>
    <property type="evidence" value="ECO:0007669"/>
    <property type="project" value="UniProtKB-SubCell"/>
</dbReference>
<dbReference type="GO" id="GO:0016507">
    <property type="term" value="C:mitochondrial fatty acid beta-oxidation multienzyme complex"/>
    <property type="evidence" value="ECO:0007669"/>
    <property type="project" value="InterPro"/>
</dbReference>
<feature type="site" description="Important for hydroxyacyl-coenzyme A dehydrogenase activity" evidence="40">
    <location>
        <position position="497"/>
    </location>
</feature>
<dbReference type="Pfam" id="PF00378">
    <property type="entry name" value="ECH_1"/>
    <property type="match status" value="1"/>
</dbReference>
<feature type="site" description="Important for long-chain enoyl-CoA hydratase activity" evidence="40">
    <location>
        <position position="171"/>
    </location>
</feature>
<dbReference type="EC" id="4.2.1.17" evidence="6"/>
<dbReference type="GO" id="GO:0016509">
    <property type="term" value="F:long-chain (3S)-3-hydroxyacyl-CoA dehydrogenase (NAD+) activity"/>
    <property type="evidence" value="ECO:0007669"/>
    <property type="project" value="UniProtKB-EC"/>
</dbReference>
<feature type="active site" description="For hydroxyacyl-coenzyme A dehydrogenase activity" evidence="39">
    <location>
        <position position="509"/>
    </location>
</feature>
<dbReference type="InterPro" id="IPR029045">
    <property type="entry name" value="ClpP/crotonase-like_dom_sf"/>
</dbReference>
<dbReference type="SUPFAM" id="SSF52096">
    <property type="entry name" value="ClpP/crotonase"/>
    <property type="match status" value="1"/>
</dbReference>
<evidence type="ECO:0000256" key="32">
    <source>
        <dbReference type="ARBA" id="ARBA00052945"/>
    </source>
</evidence>
<dbReference type="PANTHER" id="PTHR43612">
    <property type="entry name" value="TRIFUNCTIONAL ENZYME SUBUNIT ALPHA"/>
    <property type="match status" value="1"/>
</dbReference>
<comment type="catalytic activity">
    <reaction evidence="29">
        <text>(3S)-3-hydroxydodecanoyl-CoA = (2E)-dodecenoyl-CoA + H2O</text>
        <dbReference type="Rhea" id="RHEA:31075"/>
        <dbReference type="ChEBI" id="CHEBI:15377"/>
        <dbReference type="ChEBI" id="CHEBI:57330"/>
        <dbReference type="ChEBI" id="CHEBI:62558"/>
    </reaction>
    <physiologicalReaction direction="right-to-left" evidence="29">
        <dbReference type="Rhea" id="RHEA:31077"/>
    </physiologicalReaction>
</comment>
<comment type="catalytic activity">
    <reaction evidence="31">
        <text>1'-[1,2-di-(9Z,12Z-octadecadienoyl)-sn-glycero-3-phospho]-3'-[1-(9Z,12Z-octadecadienoyl)-sn-glycero-3-phospho]-glycerol + (9Z)-octadecenoyl-CoA = 1'-[1,2-di-(9Z,12Z-octadecadienoyl)-sn-glycero-3-phospho]-3'-[1-(9Z,12Z-octadecadienoyl)-2-(9Z-octadecenoyl)-sn-glycero-3-phospho]-glycerol + CoA</text>
        <dbReference type="Rhea" id="RHEA:43676"/>
        <dbReference type="ChEBI" id="CHEBI:57287"/>
        <dbReference type="ChEBI" id="CHEBI:57387"/>
        <dbReference type="ChEBI" id="CHEBI:83580"/>
        <dbReference type="ChEBI" id="CHEBI:83582"/>
    </reaction>
    <physiologicalReaction direction="left-to-right" evidence="31">
        <dbReference type="Rhea" id="RHEA:43677"/>
    </physiologicalReaction>
</comment>
<dbReference type="CDD" id="cd06558">
    <property type="entry name" value="crotonase-like"/>
    <property type="match status" value="1"/>
</dbReference>
<protein>
    <recommendedName>
        <fullName evidence="36">Trifunctional enzyme subunit alpha, mitochondrial</fullName>
        <ecNumber evidence="35">1.1.1.211</ecNumber>
        <ecNumber evidence="6">4.2.1.17</ecNumber>
    </recommendedName>
    <alternativeName>
        <fullName evidence="37">Monolysocardiolipin acyltransferase</fullName>
    </alternativeName>
    <alternativeName>
        <fullName evidence="38">TP-alpha</fullName>
    </alternativeName>
</protein>
<keyword evidence="19" id="KW-0456">Lyase</keyword>
<evidence type="ECO:0000256" key="21">
    <source>
        <dbReference type="ARBA" id="ARBA00035854"/>
    </source>
</evidence>
<evidence type="ECO:0000256" key="8">
    <source>
        <dbReference type="ARBA" id="ARBA00022553"/>
    </source>
</evidence>
<evidence type="ECO:0000256" key="19">
    <source>
        <dbReference type="ARBA" id="ARBA00023239"/>
    </source>
</evidence>
<dbReference type="AlphaFoldDB" id="A0AAV2IC58"/>
<evidence type="ECO:0000256" key="2">
    <source>
        <dbReference type="ARBA" id="ARBA00004273"/>
    </source>
</evidence>
<keyword evidence="8" id="KW-0597">Phosphoprotein</keyword>
<reference evidence="43 44" key="1">
    <citation type="submission" date="2024-04" db="EMBL/GenBank/DDBJ databases">
        <authorList>
            <consortium name="Genoscope - CEA"/>
            <person name="William W."/>
        </authorList>
    </citation>
    <scope>NUCLEOTIDE SEQUENCE [LARGE SCALE GENOMIC DNA]</scope>
</reference>
<keyword evidence="44" id="KW-1185">Reference proteome</keyword>
<dbReference type="NCBIfam" id="TIGR02441">
    <property type="entry name" value="fa_ox_alpha_mit"/>
    <property type="match status" value="1"/>
</dbReference>
<comment type="similarity">
    <text evidence="4">In the central section; belongs to the 3-hydroxyacyl-CoA dehydrogenase family.</text>
</comment>
<comment type="catalytic activity">
    <reaction evidence="1">
        <text>(3S)-hydroxyhexadecanoyl-CoA = (2E)-hexadecenoyl-CoA + H2O</text>
        <dbReference type="Rhea" id="RHEA:31163"/>
        <dbReference type="ChEBI" id="CHEBI:15377"/>
        <dbReference type="ChEBI" id="CHEBI:61526"/>
        <dbReference type="ChEBI" id="CHEBI:62613"/>
    </reaction>
    <physiologicalReaction direction="right-to-left" evidence="1">
        <dbReference type="Rhea" id="RHEA:31165"/>
    </physiologicalReaction>
</comment>
<dbReference type="EC" id="1.1.1.211" evidence="35"/>
<dbReference type="Pfam" id="PF02737">
    <property type="entry name" value="3HCDH_N"/>
    <property type="match status" value="1"/>
</dbReference>
<dbReference type="SUPFAM" id="SSF51735">
    <property type="entry name" value="NAD(P)-binding Rossmann-fold domains"/>
    <property type="match status" value="1"/>
</dbReference>
<dbReference type="FunFam" id="3.40.50.720:FF:000009">
    <property type="entry name" value="Fatty oxidation complex, alpha subunit"/>
    <property type="match status" value="1"/>
</dbReference>
<comment type="subcellular location">
    <subcellularLocation>
        <location evidence="2">Mitochondrion inner membrane</location>
    </subcellularLocation>
</comment>
<evidence type="ECO:0000256" key="28">
    <source>
        <dbReference type="ARBA" id="ARBA00052224"/>
    </source>
</evidence>
<evidence type="ECO:0000256" key="34">
    <source>
        <dbReference type="ARBA" id="ARBA00062153"/>
    </source>
</evidence>
<keyword evidence="9" id="KW-0808">Transferase</keyword>
<comment type="similarity">
    <text evidence="5">In the N-terminal section; belongs to the enoyl-CoA hydratase/isomerase family.</text>
</comment>
<comment type="catalytic activity">
    <reaction evidence="26">
        <text>a 4-saturated-(3S)-3-hydroxyacyl-CoA = a (3E)-enoyl-CoA + H2O</text>
        <dbReference type="Rhea" id="RHEA:20724"/>
        <dbReference type="ChEBI" id="CHEBI:15377"/>
        <dbReference type="ChEBI" id="CHEBI:58521"/>
        <dbReference type="ChEBI" id="CHEBI:137480"/>
        <dbReference type="EC" id="4.2.1.17"/>
    </reaction>
    <physiologicalReaction direction="right-to-left" evidence="26">
        <dbReference type="Rhea" id="RHEA:20726"/>
    </physiologicalReaction>
</comment>
<keyword evidence="13" id="KW-0007">Acetylation</keyword>
<dbReference type="Gene3D" id="3.40.50.720">
    <property type="entry name" value="NAD(P)-binding Rossmann-like Domain"/>
    <property type="match status" value="1"/>
</dbReference>
<comment type="subunit">
    <text evidence="34">Heterotetramer of 2 alpha/HADHA and 2 beta/HADHB subunits; forms the mitochondrial trifunctional enzyme. Also purified as higher order heterooligomers including a 4 alpha/HADHA and 4 beta/HADHB heterooligomer which physiological significance remains unclear. The mitochondrial trifunctional enzyme interacts with MTLN.</text>
</comment>
<evidence type="ECO:0000256" key="14">
    <source>
        <dbReference type="ARBA" id="ARBA00023002"/>
    </source>
</evidence>
<evidence type="ECO:0000256" key="10">
    <source>
        <dbReference type="ARBA" id="ARBA00022792"/>
    </source>
</evidence>
<evidence type="ECO:0000256" key="1">
    <source>
        <dbReference type="ARBA" id="ARBA00000469"/>
    </source>
</evidence>
<feature type="site" description="Important for long-chain enoyl-CoA hydratase activity" evidence="40">
    <location>
        <position position="149"/>
    </location>
</feature>
<evidence type="ECO:0000256" key="37">
    <source>
        <dbReference type="ARBA" id="ARBA00077617"/>
    </source>
</evidence>
<dbReference type="GO" id="GO:0006635">
    <property type="term" value="P:fatty acid beta-oxidation"/>
    <property type="evidence" value="ECO:0007669"/>
    <property type="project" value="InterPro"/>
</dbReference>
<accession>A0AAV2IC58</accession>
<dbReference type="InterPro" id="IPR001753">
    <property type="entry name" value="Enoyl-CoA_hydra/iso"/>
</dbReference>
<evidence type="ECO:0000256" key="15">
    <source>
        <dbReference type="ARBA" id="ARBA00023027"/>
    </source>
</evidence>
<keyword evidence="17" id="KW-0496">Mitochondrion</keyword>
<evidence type="ECO:0000256" key="6">
    <source>
        <dbReference type="ARBA" id="ARBA00012076"/>
    </source>
</evidence>
<evidence type="ECO:0000256" key="29">
    <source>
        <dbReference type="ARBA" id="ARBA00052711"/>
    </source>
</evidence>
<feature type="domain" description="3-hydroxyacyl-CoA dehydrogenase C-terminal" evidence="41">
    <location>
        <begin position="543"/>
        <end position="638"/>
    </location>
</feature>
<comment type="pathway">
    <text evidence="3">Lipid metabolism; fatty acid beta-oxidation.</text>
</comment>
<evidence type="ECO:0000256" key="12">
    <source>
        <dbReference type="ARBA" id="ARBA00022946"/>
    </source>
</evidence>
<evidence type="ECO:0000256" key="36">
    <source>
        <dbReference type="ARBA" id="ARBA00068347"/>
    </source>
</evidence>
<dbReference type="EMBL" id="CAXITT010000611">
    <property type="protein sequence ID" value="CAL1544264.1"/>
    <property type="molecule type" value="Genomic_DNA"/>
</dbReference>
<comment type="caution">
    <text evidence="43">The sequence shown here is derived from an EMBL/GenBank/DDBJ whole genome shotgun (WGS) entry which is preliminary data.</text>
</comment>
<dbReference type="FunFam" id="3.90.226.10:FF:000011">
    <property type="entry name" value="Fatty acid oxidation complex subunit alpha"/>
    <property type="match status" value="1"/>
</dbReference>
<evidence type="ECO:0000256" key="17">
    <source>
        <dbReference type="ARBA" id="ARBA00023128"/>
    </source>
</evidence>
<evidence type="ECO:0000256" key="27">
    <source>
        <dbReference type="ARBA" id="ARBA00051877"/>
    </source>
</evidence>
<comment type="catalytic activity">
    <reaction evidence="25">
        <text>a long-chain (3S)-3-hydroxy fatty acyl-CoA + NAD(+) = a long-chain 3-oxo-fatty acyl-CoA + NADH + H(+)</text>
        <dbReference type="Rhea" id="RHEA:52656"/>
        <dbReference type="ChEBI" id="CHEBI:15378"/>
        <dbReference type="ChEBI" id="CHEBI:57540"/>
        <dbReference type="ChEBI" id="CHEBI:57945"/>
        <dbReference type="ChEBI" id="CHEBI:136757"/>
        <dbReference type="ChEBI" id="CHEBI:136758"/>
        <dbReference type="EC" id="1.1.1.211"/>
    </reaction>
    <physiologicalReaction direction="left-to-right" evidence="25">
        <dbReference type="Rhea" id="RHEA:52657"/>
    </physiologicalReaction>
</comment>
<comment type="catalytic activity">
    <reaction evidence="21">
        <text>a (3S)-3-hydroxyacyl-CoA = a (2E)-enoyl-CoA + H2O</text>
        <dbReference type="Rhea" id="RHEA:16105"/>
        <dbReference type="ChEBI" id="CHEBI:15377"/>
        <dbReference type="ChEBI" id="CHEBI:57318"/>
        <dbReference type="ChEBI" id="CHEBI:58856"/>
        <dbReference type="EC" id="4.2.1.17"/>
    </reaction>
    <physiologicalReaction direction="right-to-left" evidence="21">
        <dbReference type="Rhea" id="RHEA:16107"/>
    </physiologicalReaction>
</comment>
<keyword evidence="10" id="KW-0999">Mitochondrion inner membrane</keyword>
<evidence type="ECO:0000313" key="44">
    <source>
        <dbReference type="Proteomes" id="UP001497497"/>
    </source>
</evidence>
<keyword evidence="14" id="KW-0560">Oxidoreductase</keyword>
<evidence type="ECO:0000256" key="13">
    <source>
        <dbReference type="ARBA" id="ARBA00022990"/>
    </source>
</evidence>
<dbReference type="GO" id="GO:0070403">
    <property type="term" value="F:NAD+ binding"/>
    <property type="evidence" value="ECO:0007669"/>
    <property type="project" value="InterPro"/>
</dbReference>
<evidence type="ECO:0000259" key="41">
    <source>
        <dbReference type="Pfam" id="PF00725"/>
    </source>
</evidence>
<comment type="catalytic activity">
    <reaction evidence="28">
        <text>(3S)-hydroxyoctanoyl-CoA + NAD(+) = 3-oxooctanoyl-CoA + NADH + H(+)</text>
        <dbReference type="Rhea" id="RHEA:31195"/>
        <dbReference type="ChEBI" id="CHEBI:15378"/>
        <dbReference type="ChEBI" id="CHEBI:57540"/>
        <dbReference type="ChEBI" id="CHEBI:57945"/>
        <dbReference type="ChEBI" id="CHEBI:62617"/>
        <dbReference type="ChEBI" id="CHEBI:62619"/>
    </reaction>
    <physiologicalReaction direction="left-to-right" evidence="28">
        <dbReference type="Rhea" id="RHEA:31196"/>
    </physiologicalReaction>
</comment>
<evidence type="ECO:0000256" key="24">
    <source>
        <dbReference type="ARBA" id="ARBA00050222"/>
    </source>
</evidence>
<name>A0AAV2IC58_LYMST</name>
<dbReference type="SUPFAM" id="SSF48179">
    <property type="entry name" value="6-phosphogluconate dehydrogenase C-terminal domain-like"/>
    <property type="match status" value="2"/>
</dbReference>
<evidence type="ECO:0000256" key="7">
    <source>
        <dbReference type="ARBA" id="ARBA00022481"/>
    </source>
</evidence>
<dbReference type="Pfam" id="PF00725">
    <property type="entry name" value="3HCDH"/>
    <property type="match status" value="1"/>
</dbReference>
<evidence type="ECO:0000256" key="30">
    <source>
        <dbReference type="ARBA" id="ARBA00052834"/>
    </source>
</evidence>
<dbReference type="InterPro" id="IPR006176">
    <property type="entry name" value="3-OHacyl-CoA_DH_NAD-bd"/>
</dbReference>
<evidence type="ECO:0000256" key="26">
    <source>
        <dbReference type="ARBA" id="ARBA00051215"/>
    </source>
</evidence>
<sequence>MASFRLIGLASKFRPDTAAHCHKFNRFFGLSSAMNGKYLSVDVQKDVAVVRFDTPDSKVNTLSAELQHEFENALKTVQTDDKVKAAVIISSKPNCFIAGADINMIQGCQTKEQVKKLSVNGHRAFQAIENSKKPFVAAVMGTCLGGGCELIQACHYRIAVADKKTGLGLPEVMLGLLPGGGGTQRLPKLVSVPNALDLMLTGKTIKADKAKKLGLVDLTVQPLGPGLADPDTNTLKFLEQIAVQSARDLASGSLKRTPKKKGIQDKIMDLLLKYDFGKNFVFNKAKNQVMKMSRGLYPAPLKIIEVVRTGLDKGAIAGYNAEAEGFSDLAMTPQSKALIGLFHGQTACKKNPFGKPKTSAKTIGILGAGLMGAGIAQVSIDKGIKVLLKDMSVNGLARGQDQIQKGLDGAVKRKKISSFEREIILSNLDPTLTYNNFKNCDIVVEAVFEDINIKHKVIQELEKHISPNCIFASNTSALPISKIAAGSSRPQNVIGMHYFSPVDKMQLLEIITTDKTSKEVSAAAVDLGLRQGKVVITVKDGPGFYTTRILAPVLLENIRVLQEGTSPKKLDSLSKDLGFPVGVASLIDEVGLDVAAHVAEDLSKAFSNRFKGGNPEVLKTMVAQGFLGRKSGKGWFVYESGSKDKPENVTALEILKQFSIPPAAGLTDQDIQYRLLSRLVNEAVLCLQEGILSNPLEGDIGAVFGLGFPPFLGGPFRYIDINGAKPFVDRMFKYRDIFGDEFEPCQLLQDHAKDPSKKFHLK</sequence>
<evidence type="ECO:0000256" key="39">
    <source>
        <dbReference type="PIRSR" id="PIRSR612803-1"/>
    </source>
</evidence>
<evidence type="ECO:0000256" key="35">
    <source>
        <dbReference type="ARBA" id="ARBA00066806"/>
    </source>
</evidence>
<keyword evidence="7" id="KW-0488">Methylation</keyword>
<dbReference type="GO" id="GO:0004300">
    <property type="term" value="F:enoyl-CoA hydratase activity"/>
    <property type="evidence" value="ECO:0007669"/>
    <property type="project" value="UniProtKB-EC"/>
</dbReference>
<evidence type="ECO:0000256" key="40">
    <source>
        <dbReference type="PIRSR" id="PIRSR612803-2"/>
    </source>
</evidence>
<dbReference type="PROSITE" id="PS00067">
    <property type="entry name" value="3HCDH"/>
    <property type="match status" value="1"/>
</dbReference>
<comment type="catalytic activity">
    <reaction evidence="32">
        <text>(3S)-3-hydroxydodecanoyl-CoA + NAD(+) = 3-oxododecanoyl-CoA + NADH + H(+)</text>
        <dbReference type="Rhea" id="RHEA:31179"/>
        <dbReference type="ChEBI" id="CHEBI:15378"/>
        <dbReference type="ChEBI" id="CHEBI:57540"/>
        <dbReference type="ChEBI" id="CHEBI:57945"/>
        <dbReference type="ChEBI" id="CHEBI:62558"/>
        <dbReference type="ChEBI" id="CHEBI:62615"/>
    </reaction>
    <physiologicalReaction direction="left-to-right" evidence="32">
        <dbReference type="Rhea" id="RHEA:31180"/>
    </physiologicalReaction>
</comment>
<evidence type="ECO:0000256" key="31">
    <source>
        <dbReference type="ARBA" id="ARBA00052860"/>
    </source>
</evidence>
<dbReference type="GO" id="GO:0016740">
    <property type="term" value="F:transferase activity"/>
    <property type="evidence" value="ECO:0007669"/>
    <property type="project" value="UniProtKB-KW"/>
</dbReference>
<evidence type="ECO:0000313" key="43">
    <source>
        <dbReference type="EMBL" id="CAL1544264.1"/>
    </source>
</evidence>
<dbReference type="InterPro" id="IPR006180">
    <property type="entry name" value="3-OHacyl-CoA_DH_CS"/>
</dbReference>